<keyword evidence="4" id="KW-0808">Transferase</keyword>
<evidence type="ECO:0000313" key="10">
    <source>
        <dbReference type="EMBL" id="KAK7745743.1"/>
    </source>
</evidence>
<comment type="caution">
    <text evidence="10">The sequence shown here is derived from an EMBL/GenBank/DDBJ whole genome shotgun (WGS) entry which is preliminary data.</text>
</comment>
<reference evidence="10 11" key="1">
    <citation type="submission" date="2024-02" db="EMBL/GenBank/DDBJ databases">
        <title>De novo assembly and annotation of 12 fungi associated with fruit tree decline syndrome in Ontario, Canada.</title>
        <authorList>
            <person name="Sulman M."/>
            <person name="Ellouze W."/>
            <person name="Ilyukhin E."/>
        </authorList>
    </citation>
    <scope>NUCLEOTIDE SEQUENCE [LARGE SCALE GENOMIC DNA]</scope>
    <source>
        <strain evidence="10 11">M11/M66-122</strain>
    </source>
</reference>
<evidence type="ECO:0000256" key="5">
    <source>
        <dbReference type="ARBA" id="ARBA00022692"/>
    </source>
</evidence>
<sequence>MLGRLLDPLYPSVEQRAPLPPLYTPGALAVLVLGHALGPGPLRTSASRLALLLLLLARPCFTTGNVSTDYSRTTITVAWMLLLLDLGGGATAARLRYVGKPSSSSKPATRDGDGSSSVGVGVGYGDLTTWPQRLRWGARLASTTRGIGWDWQVKGVPAHPAMDQARWAFVGTSLVDLAWHSVLKALAVYGIGFCRTLQQQQQQQQQPSIAVASPLGSRALLLDAVIAWCGAAWGWHTVGLANALGAVVAVGLGLSEPWECPPMLDSLWNGWSVRHMWSSAYHQMLRRVLQQPGIRAARFMGFRKGTLASRYLQLYLAFFISFGLHWWAQYTITRRDKGEFAFFMMQPVVITAEDFAQWLWGRTVTDPKRKEGFRSLERFVGYVWTFAAFTATLHPYVQGMTGTGVIGGSSPDESAALWLGQQHGAAYLQS</sequence>
<dbReference type="PANTHER" id="PTHR31595">
    <property type="entry name" value="LONG-CHAIN-ALCOHOL O-FATTY-ACYLTRANSFERASE 3-RELATED"/>
    <property type="match status" value="1"/>
</dbReference>
<keyword evidence="7 8" id="KW-0472">Membrane</keyword>
<keyword evidence="6 8" id="KW-1133">Transmembrane helix</keyword>
<comment type="similarity">
    <text evidence="3">Belongs to the wax synthase family.</text>
</comment>
<keyword evidence="5 8" id="KW-0812">Transmembrane</keyword>
<evidence type="ECO:0000256" key="7">
    <source>
        <dbReference type="ARBA" id="ARBA00023136"/>
    </source>
</evidence>
<dbReference type="GO" id="GO:0016020">
    <property type="term" value="C:membrane"/>
    <property type="evidence" value="ECO:0007669"/>
    <property type="project" value="UniProtKB-SubCell"/>
</dbReference>
<feature type="transmembrane region" description="Helical" evidence="8">
    <location>
        <begin position="379"/>
        <end position="397"/>
    </location>
</feature>
<evidence type="ECO:0000256" key="8">
    <source>
        <dbReference type="SAM" id="Phobius"/>
    </source>
</evidence>
<accession>A0AAN9YI17</accession>
<dbReference type="EMBL" id="JAKJXP020000104">
    <property type="protein sequence ID" value="KAK7745743.1"/>
    <property type="molecule type" value="Genomic_DNA"/>
</dbReference>
<dbReference type="GO" id="GO:0008374">
    <property type="term" value="F:O-acyltransferase activity"/>
    <property type="evidence" value="ECO:0007669"/>
    <property type="project" value="InterPro"/>
</dbReference>
<dbReference type="PANTHER" id="PTHR31595:SF57">
    <property type="entry name" value="OS04G0481900 PROTEIN"/>
    <property type="match status" value="1"/>
</dbReference>
<comment type="pathway">
    <text evidence="2">Secondary metabolite biosynthesis.</text>
</comment>
<evidence type="ECO:0000259" key="9">
    <source>
        <dbReference type="Pfam" id="PF13813"/>
    </source>
</evidence>
<evidence type="ECO:0000256" key="4">
    <source>
        <dbReference type="ARBA" id="ARBA00022679"/>
    </source>
</evidence>
<dbReference type="Proteomes" id="UP001320420">
    <property type="component" value="Unassembled WGS sequence"/>
</dbReference>
<dbReference type="AlphaFoldDB" id="A0AAN9YI17"/>
<evidence type="ECO:0000313" key="11">
    <source>
        <dbReference type="Proteomes" id="UP001320420"/>
    </source>
</evidence>
<feature type="transmembrane region" description="Helical" evidence="8">
    <location>
        <begin position="308"/>
        <end position="328"/>
    </location>
</feature>
<evidence type="ECO:0000256" key="6">
    <source>
        <dbReference type="ARBA" id="ARBA00022989"/>
    </source>
</evidence>
<feature type="domain" description="Wax synthase" evidence="9">
    <location>
        <begin position="260"/>
        <end position="344"/>
    </location>
</feature>
<dbReference type="GO" id="GO:0006629">
    <property type="term" value="P:lipid metabolic process"/>
    <property type="evidence" value="ECO:0007669"/>
    <property type="project" value="InterPro"/>
</dbReference>
<proteinExistence type="inferred from homology"/>
<protein>
    <recommendedName>
        <fullName evidence="9">Wax synthase domain-containing protein</fullName>
    </recommendedName>
</protein>
<dbReference type="InterPro" id="IPR044851">
    <property type="entry name" value="Wax_synthase"/>
</dbReference>
<evidence type="ECO:0000256" key="2">
    <source>
        <dbReference type="ARBA" id="ARBA00005179"/>
    </source>
</evidence>
<keyword evidence="11" id="KW-1185">Reference proteome</keyword>
<organism evidence="10 11">
    <name type="scientific">Diatrype stigma</name>
    <dbReference type="NCBI Taxonomy" id="117547"/>
    <lineage>
        <taxon>Eukaryota</taxon>
        <taxon>Fungi</taxon>
        <taxon>Dikarya</taxon>
        <taxon>Ascomycota</taxon>
        <taxon>Pezizomycotina</taxon>
        <taxon>Sordariomycetes</taxon>
        <taxon>Xylariomycetidae</taxon>
        <taxon>Xylariales</taxon>
        <taxon>Diatrypaceae</taxon>
        <taxon>Diatrype</taxon>
    </lineage>
</organism>
<name>A0AAN9YI17_9PEZI</name>
<dbReference type="InterPro" id="IPR032805">
    <property type="entry name" value="Wax_synthase_dom"/>
</dbReference>
<dbReference type="Pfam" id="PF13813">
    <property type="entry name" value="MBOAT_2"/>
    <property type="match status" value="1"/>
</dbReference>
<gene>
    <name evidence="10" type="ORF">SLS62_009624</name>
</gene>
<evidence type="ECO:0000256" key="3">
    <source>
        <dbReference type="ARBA" id="ARBA00007282"/>
    </source>
</evidence>
<comment type="subcellular location">
    <subcellularLocation>
        <location evidence="1">Membrane</location>
        <topology evidence="1">Multi-pass membrane protein</topology>
    </subcellularLocation>
</comment>
<evidence type="ECO:0000256" key="1">
    <source>
        <dbReference type="ARBA" id="ARBA00004141"/>
    </source>
</evidence>